<reference evidence="1" key="2">
    <citation type="journal article" date="2024" name="Int. J. Antimicrob. Agents">
        <title>Identification of a novel Providencia species showing multi-drug-resistant in three patients with hospital-acquired infection.</title>
        <authorList>
            <person name="Yang W."/>
            <person name="Chen J."/>
            <person name="Yang F."/>
            <person name="Ji P."/>
            <person name="Shen S."/>
            <person name="Yin D."/>
            <person name="Hu F."/>
        </authorList>
    </citation>
    <scope>NUCLEOTIDE SEQUENCE</scope>
    <source>
        <strain evidence="1">CRE-138-0111</strain>
    </source>
</reference>
<keyword evidence="2" id="KW-1185">Reference proteome</keyword>
<proteinExistence type="predicted"/>
<evidence type="ECO:0000313" key="2">
    <source>
        <dbReference type="Proteomes" id="UP001176478"/>
    </source>
</evidence>
<dbReference type="Proteomes" id="UP001176478">
    <property type="component" value="Unassembled WGS sequence"/>
</dbReference>
<accession>A0ABT9AX27</accession>
<evidence type="ECO:0000313" key="1">
    <source>
        <dbReference type="EMBL" id="MDO7858187.1"/>
    </source>
</evidence>
<name>A0ABT9AX27_9GAMM</name>
<comment type="caution">
    <text evidence="1">The sequence shown here is derived from an EMBL/GenBank/DDBJ whole genome shotgun (WGS) entry which is preliminary data.</text>
</comment>
<reference evidence="1" key="1">
    <citation type="submission" date="2023-07" db="EMBL/GenBank/DDBJ databases">
        <authorList>
            <person name="Yang W."/>
            <person name="Chen J."/>
            <person name="Ji P."/>
            <person name="Hu F."/>
        </authorList>
    </citation>
    <scope>NUCLEOTIDE SEQUENCE</scope>
    <source>
        <strain evidence="1">CRE-138-0111</strain>
    </source>
</reference>
<organism evidence="1 2">
    <name type="scientific">Providencia huashanensis</name>
    <dbReference type="NCBI Taxonomy" id="3037798"/>
    <lineage>
        <taxon>Bacteria</taxon>
        <taxon>Pseudomonadati</taxon>
        <taxon>Pseudomonadota</taxon>
        <taxon>Gammaproteobacteria</taxon>
        <taxon>Enterobacterales</taxon>
        <taxon>Morganellaceae</taxon>
        <taxon>Providencia</taxon>
    </lineage>
</organism>
<protein>
    <submittedName>
        <fullName evidence="1">Uncharacterized protein</fullName>
    </submittedName>
</protein>
<dbReference type="EMBL" id="JAUQTG010000012">
    <property type="protein sequence ID" value="MDO7858187.1"/>
    <property type="molecule type" value="Genomic_DNA"/>
</dbReference>
<gene>
    <name evidence="1" type="ORF">Q5E86_17950</name>
</gene>
<sequence>MRLHFQWWKGGLTAKRPAKRGQKTAFSLRGIFAGLEKGKAVRGGTALRMNPFTNMSEWGLSNARGKSHIECQHWQNAVWLPCVCNFNHNPYK</sequence>